<organism evidence="1 2">
    <name type="scientific">Hyella patelloides LEGE 07179</name>
    <dbReference type="NCBI Taxonomy" id="945734"/>
    <lineage>
        <taxon>Bacteria</taxon>
        <taxon>Bacillati</taxon>
        <taxon>Cyanobacteriota</taxon>
        <taxon>Cyanophyceae</taxon>
        <taxon>Pleurocapsales</taxon>
        <taxon>Hyellaceae</taxon>
        <taxon>Hyella</taxon>
    </lineage>
</organism>
<dbReference type="EMBL" id="CAACVJ010000281">
    <property type="protein sequence ID" value="VEP15615.1"/>
    <property type="molecule type" value="Genomic_DNA"/>
</dbReference>
<proteinExistence type="predicted"/>
<sequence length="58" mass="6711">MDKSTIKEKVAQIASKRDYLVQLLETPNIGTLRVDVDQALEELDELLEEFTETFPEEQ</sequence>
<accession>A0A563VW40</accession>
<dbReference type="RefSeq" id="WP_186376214.1">
    <property type="nucleotide sequence ID" value="NZ_LR214087.1"/>
</dbReference>
<evidence type="ECO:0000313" key="2">
    <source>
        <dbReference type="Proteomes" id="UP000320055"/>
    </source>
</evidence>
<dbReference type="AlphaFoldDB" id="A0A563VW40"/>
<evidence type="ECO:0000313" key="1">
    <source>
        <dbReference type="EMBL" id="VEP15615.1"/>
    </source>
</evidence>
<gene>
    <name evidence="1" type="ORF">H1P_3510004</name>
</gene>
<reference evidence="1 2" key="1">
    <citation type="submission" date="2019-01" db="EMBL/GenBank/DDBJ databases">
        <authorList>
            <person name="Brito A."/>
        </authorList>
    </citation>
    <scope>NUCLEOTIDE SEQUENCE [LARGE SCALE GENOMIC DNA]</scope>
    <source>
        <strain evidence="1">1</strain>
    </source>
</reference>
<name>A0A563VW40_9CYAN</name>
<dbReference type="Proteomes" id="UP000320055">
    <property type="component" value="Unassembled WGS sequence"/>
</dbReference>
<keyword evidence="2" id="KW-1185">Reference proteome</keyword>
<protein>
    <submittedName>
        <fullName evidence="1">Uncharacterized protein</fullName>
    </submittedName>
</protein>